<dbReference type="Gramene" id="AET4Gv20853900.35">
    <property type="protein sequence ID" value="AET4Gv20853900.35"/>
    <property type="gene ID" value="AET4Gv20853900"/>
</dbReference>
<evidence type="ECO:0000313" key="3">
    <source>
        <dbReference type="Proteomes" id="UP000015105"/>
    </source>
</evidence>
<evidence type="ECO:0000313" key="2">
    <source>
        <dbReference type="EnsemblPlants" id="AET4Gv20853900.35"/>
    </source>
</evidence>
<feature type="region of interest" description="Disordered" evidence="1">
    <location>
        <begin position="1"/>
        <end position="35"/>
    </location>
</feature>
<dbReference type="Proteomes" id="UP000015105">
    <property type="component" value="Chromosome 4D"/>
</dbReference>
<name>A0A453JB56_AEGTS</name>
<dbReference type="EnsemblPlants" id="AET4Gv20853900.35">
    <property type="protein sequence ID" value="AET4Gv20853900.35"/>
    <property type="gene ID" value="AET4Gv20853900"/>
</dbReference>
<proteinExistence type="predicted"/>
<keyword evidence="3" id="KW-1185">Reference proteome</keyword>
<protein>
    <submittedName>
        <fullName evidence="2">Uncharacterized protein</fullName>
    </submittedName>
</protein>
<reference evidence="2" key="4">
    <citation type="submission" date="2019-03" db="UniProtKB">
        <authorList>
            <consortium name="EnsemblPlants"/>
        </authorList>
    </citation>
    <scope>IDENTIFICATION</scope>
</reference>
<reference evidence="2" key="5">
    <citation type="journal article" date="2021" name="G3 (Bethesda)">
        <title>Aegilops tauschii genome assembly Aet v5.0 features greater sequence contiguity and improved annotation.</title>
        <authorList>
            <person name="Wang L."/>
            <person name="Zhu T."/>
            <person name="Rodriguez J.C."/>
            <person name="Deal K.R."/>
            <person name="Dubcovsky J."/>
            <person name="McGuire P.E."/>
            <person name="Lux T."/>
            <person name="Spannagl M."/>
            <person name="Mayer K.F.X."/>
            <person name="Baldrich P."/>
            <person name="Meyers B.C."/>
            <person name="Huo N."/>
            <person name="Gu Y.Q."/>
            <person name="Zhou H."/>
            <person name="Devos K.M."/>
            <person name="Bennetzen J.L."/>
            <person name="Unver T."/>
            <person name="Budak H."/>
            <person name="Gulick P.J."/>
            <person name="Galiba G."/>
            <person name="Kalapos B."/>
            <person name="Nelson D.R."/>
            <person name="Li P."/>
            <person name="You F.M."/>
            <person name="Luo M.C."/>
            <person name="Dvorak J."/>
        </authorList>
    </citation>
    <scope>NUCLEOTIDE SEQUENCE [LARGE SCALE GENOMIC DNA]</scope>
    <source>
        <strain evidence="2">cv. AL8/78</strain>
    </source>
</reference>
<evidence type="ECO:0000256" key="1">
    <source>
        <dbReference type="SAM" id="MobiDB-lite"/>
    </source>
</evidence>
<reference evidence="3" key="1">
    <citation type="journal article" date="2014" name="Science">
        <title>Ancient hybridizations among the ancestral genomes of bread wheat.</title>
        <authorList>
            <consortium name="International Wheat Genome Sequencing Consortium,"/>
            <person name="Marcussen T."/>
            <person name="Sandve S.R."/>
            <person name="Heier L."/>
            <person name="Spannagl M."/>
            <person name="Pfeifer M."/>
            <person name="Jakobsen K.S."/>
            <person name="Wulff B.B."/>
            <person name="Steuernagel B."/>
            <person name="Mayer K.F."/>
            <person name="Olsen O.A."/>
        </authorList>
    </citation>
    <scope>NUCLEOTIDE SEQUENCE [LARGE SCALE GENOMIC DNA]</scope>
    <source>
        <strain evidence="3">cv. AL8/78</strain>
    </source>
</reference>
<reference evidence="3" key="2">
    <citation type="journal article" date="2017" name="Nat. Plants">
        <title>The Aegilops tauschii genome reveals multiple impacts of transposons.</title>
        <authorList>
            <person name="Zhao G."/>
            <person name="Zou C."/>
            <person name="Li K."/>
            <person name="Wang K."/>
            <person name="Li T."/>
            <person name="Gao L."/>
            <person name="Zhang X."/>
            <person name="Wang H."/>
            <person name="Yang Z."/>
            <person name="Liu X."/>
            <person name="Jiang W."/>
            <person name="Mao L."/>
            <person name="Kong X."/>
            <person name="Jiao Y."/>
            <person name="Jia J."/>
        </authorList>
    </citation>
    <scope>NUCLEOTIDE SEQUENCE [LARGE SCALE GENOMIC DNA]</scope>
    <source>
        <strain evidence="3">cv. AL8/78</strain>
    </source>
</reference>
<dbReference type="AlphaFoldDB" id="A0A453JB56"/>
<sequence length="104" mass="11942">ARRHGLQGGEPARRRSQWPLRPQQGDRRSGTRSSSLPHSLLITWQSIFDKGRIFLLAQNEASREYKHNEQHPGFCIVMHNTARAHTKIPSTTTKVKQDRSYALV</sequence>
<reference evidence="2" key="3">
    <citation type="journal article" date="2017" name="Nature">
        <title>Genome sequence of the progenitor of the wheat D genome Aegilops tauschii.</title>
        <authorList>
            <person name="Luo M.C."/>
            <person name="Gu Y.Q."/>
            <person name="Puiu D."/>
            <person name="Wang H."/>
            <person name="Twardziok S.O."/>
            <person name="Deal K.R."/>
            <person name="Huo N."/>
            <person name="Zhu T."/>
            <person name="Wang L."/>
            <person name="Wang Y."/>
            <person name="McGuire P.E."/>
            <person name="Liu S."/>
            <person name="Long H."/>
            <person name="Ramasamy R.K."/>
            <person name="Rodriguez J.C."/>
            <person name="Van S.L."/>
            <person name="Yuan L."/>
            <person name="Wang Z."/>
            <person name="Xia Z."/>
            <person name="Xiao L."/>
            <person name="Anderson O.D."/>
            <person name="Ouyang S."/>
            <person name="Liang Y."/>
            <person name="Zimin A.V."/>
            <person name="Pertea G."/>
            <person name="Qi P."/>
            <person name="Bennetzen J.L."/>
            <person name="Dai X."/>
            <person name="Dawson M.W."/>
            <person name="Muller H.G."/>
            <person name="Kugler K."/>
            <person name="Rivarola-Duarte L."/>
            <person name="Spannagl M."/>
            <person name="Mayer K.F.X."/>
            <person name="Lu F.H."/>
            <person name="Bevan M.W."/>
            <person name="Leroy P."/>
            <person name="Li P."/>
            <person name="You F.M."/>
            <person name="Sun Q."/>
            <person name="Liu Z."/>
            <person name="Lyons E."/>
            <person name="Wicker T."/>
            <person name="Salzberg S.L."/>
            <person name="Devos K.M."/>
            <person name="Dvorak J."/>
        </authorList>
    </citation>
    <scope>NUCLEOTIDE SEQUENCE [LARGE SCALE GENOMIC DNA]</scope>
    <source>
        <strain evidence="2">cv. AL8/78</strain>
    </source>
</reference>
<organism evidence="2 3">
    <name type="scientific">Aegilops tauschii subsp. strangulata</name>
    <name type="common">Goatgrass</name>
    <dbReference type="NCBI Taxonomy" id="200361"/>
    <lineage>
        <taxon>Eukaryota</taxon>
        <taxon>Viridiplantae</taxon>
        <taxon>Streptophyta</taxon>
        <taxon>Embryophyta</taxon>
        <taxon>Tracheophyta</taxon>
        <taxon>Spermatophyta</taxon>
        <taxon>Magnoliopsida</taxon>
        <taxon>Liliopsida</taxon>
        <taxon>Poales</taxon>
        <taxon>Poaceae</taxon>
        <taxon>BOP clade</taxon>
        <taxon>Pooideae</taxon>
        <taxon>Triticodae</taxon>
        <taxon>Triticeae</taxon>
        <taxon>Triticinae</taxon>
        <taxon>Aegilops</taxon>
    </lineage>
</organism>
<accession>A0A453JB56</accession>